<keyword evidence="5" id="KW-0999">Mitochondrion inner membrane</keyword>
<feature type="domain" description="DNA replication complex GINS protein PSF2 N-terminal" evidence="14">
    <location>
        <begin position="2"/>
        <end position="61"/>
    </location>
</feature>
<comment type="subcellular location">
    <subcellularLocation>
        <location evidence="2">Mitochondrion inner membrane</location>
    </subcellularLocation>
    <subcellularLocation>
        <location evidence="1">Nucleus</location>
    </subcellularLocation>
</comment>
<comment type="similarity">
    <text evidence="3">Belongs to the GINS2/PSF2 family.</text>
</comment>
<evidence type="ECO:0000259" key="14">
    <source>
        <dbReference type="Pfam" id="PF25005"/>
    </source>
</evidence>
<comment type="caution">
    <text evidence="15">The sequence shown here is derived from an EMBL/GenBank/DDBJ whole genome shotgun (WGS) entry which is preliminary data.</text>
</comment>
<keyword evidence="6" id="KW-0809">Transit peptide</keyword>
<sequence>MDPSLCEFFAENELIRIVPNFNDRTVHLFCGDFGPFEAGAPVTVPFWLAMLLKRRRKCTIIPPDWLSVDELKRMIVAEAEQRAFAPIPECFFELSNLLMLNAREDVEQYEQLKTLVKDLWDKREAKMRTSTIKFLGQYEIGHAQLDNLTRMEICCARATLIEGSKQLDRLTATLHSSKTDKSASDQIKSHPIFICKKQRQHYPRYVMLIKLVKATVGVPSPVALRAVSARAAGSGTHWIGNDFEDFDKHYKTGLRDAVPIAAFWKKFSAFVMMPLLIFAGYCGWKDHQNVHHSPRPEYVAYEYLATRRKPFPWGDGNHTLLHNPATNWVPGVGYEAPWPGDAHKKEGDSGGEGKKH</sequence>
<dbReference type="CDD" id="cd21694">
    <property type="entry name" value="GINS_B_Psf2"/>
    <property type="match status" value="1"/>
</dbReference>
<keyword evidence="8" id="KW-0472">Membrane</keyword>
<evidence type="ECO:0000256" key="7">
    <source>
        <dbReference type="ARBA" id="ARBA00023128"/>
    </source>
</evidence>
<evidence type="ECO:0000256" key="12">
    <source>
        <dbReference type="ARBA" id="ARBA00068356"/>
    </source>
</evidence>
<dbReference type="Gene3D" id="4.10.95.10">
    <property type="entry name" value="Cytochrome c oxidase, subunit VIa"/>
    <property type="match status" value="1"/>
</dbReference>
<dbReference type="GO" id="GO:0000811">
    <property type="term" value="C:GINS complex"/>
    <property type="evidence" value="ECO:0007669"/>
    <property type="project" value="UniProtKB-ARBA"/>
</dbReference>
<dbReference type="InterPro" id="IPR001349">
    <property type="entry name" value="Cyt_c_oxidase_su6a"/>
</dbReference>
<keyword evidence="7" id="KW-0496">Mitochondrion</keyword>
<protein>
    <recommendedName>
        <fullName evidence="12">Probable DNA replication complex GINS protein PSF2</fullName>
    </recommendedName>
    <alternativeName>
        <fullName evidence="10">GINS complex subunit 2</fullName>
    </alternativeName>
</protein>
<dbReference type="InterPro" id="IPR056784">
    <property type="entry name" value="PSF2_N"/>
</dbReference>
<keyword evidence="9" id="KW-0539">Nucleus</keyword>
<dbReference type="PANTHER" id="PTHR12772:SF0">
    <property type="entry name" value="DNA REPLICATION COMPLEX GINS PROTEIN PSF2"/>
    <property type="match status" value="1"/>
</dbReference>
<accession>A0ABD2K823</accession>
<dbReference type="Gene3D" id="3.40.5.50">
    <property type="match status" value="1"/>
</dbReference>
<dbReference type="FunFam" id="1.20.58.1020:FF:000001">
    <property type="entry name" value="DNA replication complex GINS protein PSF2"/>
    <property type="match status" value="1"/>
</dbReference>
<feature type="domain" description="GINS subunit" evidence="13">
    <location>
        <begin position="65"/>
        <end position="156"/>
    </location>
</feature>
<gene>
    <name evidence="15" type="ORF">niasHS_001040</name>
</gene>
<dbReference type="InterPro" id="IPR007257">
    <property type="entry name" value="GINS_Psf2"/>
</dbReference>
<dbReference type="Proteomes" id="UP001620645">
    <property type="component" value="Unassembled WGS sequence"/>
</dbReference>
<dbReference type="InterPro" id="IPR036418">
    <property type="entry name" value="Cyt_c_oxidase_su6a_sf"/>
</dbReference>
<keyword evidence="16" id="KW-1185">Reference proteome</keyword>
<evidence type="ECO:0000256" key="4">
    <source>
        <dbReference type="ARBA" id="ARBA00022705"/>
    </source>
</evidence>
<evidence type="ECO:0000256" key="2">
    <source>
        <dbReference type="ARBA" id="ARBA00004273"/>
    </source>
</evidence>
<name>A0ABD2K823_HETSC</name>
<dbReference type="GO" id="GO:0006260">
    <property type="term" value="P:DNA replication"/>
    <property type="evidence" value="ECO:0007669"/>
    <property type="project" value="UniProtKB-KW"/>
</dbReference>
<organism evidence="15 16">
    <name type="scientific">Heterodera schachtii</name>
    <name type="common">Sugarbeet cyst nematode worm</name>
    <name type="synonym">Tylenchus schachtii</name>
    <dbReference type="NCBI Taxonomy" id="97005"/>
    <lineage>
        <taxon>Eukaryota</taxon>
        <taxon>Metazoa</taxon>
        <taxon>Ecdysozoa</taxon>
        <taxon>Nematoda</taxon>
        <taxon>Chromadorea</taxon>
        <taxon>Rhabditida</taxon>
        <taxon>Tylenchina</taxon>
        <taxon>Tylenchomorpha</taxon>
        <taxon>Tylenchoidea</taxon>
        <taxon>Heteroderidae</taxon>
        <taxon>Heteroderinae</taxon>
        <taxon>Heterodera</taxon>
    </lineage>
</organism>
<evidence type="ECO:0000259" key="13">
    <source>
        <dbReference type="Pfam" id="PF05916"/>
    </source>
</evidence>
<evidence type="ECO:0000313" key="15">
    <source>
        <dbReference type="EMBL" id="KAL3099052.1"/>
    </source>
</evidence>
<dbReference type="FunFam" id="3.40.5.50:FF:000001">
    <property type="entry name" value="DNA replication complex GINS protein PSF2"/>
    <property type="match status" value="1"/>
</dbReference>
<evidence type="ECO:0000256" key="10">
    <source>
        <dbReference type="ARBA" id="ARBA00030871"/>
    </source>
</evidence>
<dbReference type="Pfam" id="PF02046">
    <property type="entry name" value="COX6A"/>
    <property type="match status" value="1"/>
</dbReference>
<dbReference type="SUPFAM" id="SSF158573">
    <property type="entry name" value="GINS helical bundle-like"/>
    <property type="match status" value="1"/>
</dbReference>
<dbReference type="Gene3D" id="1.20.58.1020">
    <property type="match status" value="1"/>
</dbReference>
<proteinExistence type="inferred from homology"/>
<keyword evidence="4" id="KW-0235">DNA replication</keyword>
<dbReference type="GO" id="GO:0071162">
    <property type="term" value="C:CMG complex"/>
    <property type="evidence" value="ECO:0007669"/>
    <property type="project" value="UniProtKB-ARBA"/>
</dbReference>
<evidence type="ECO:0000313" key="16">
    <source>
        <dbReference type="Proteomes" id="UP001620645"/>
    </source>
</evidence>
<reference evidence="15 16" key="1">
    <citation type="submission" date="2024-10" db="EMBL/GenBank/DDBJ databases">
        <authorList>
            <person name="Kim D."/>
        </authorList>
    </citation>
    <scope>NUCLEOTIDE SEQUENCE [LARGE SCALE GENOMIC DNA]</scope>
    <source>
        <strain evidence="15">Taebaek</strain>
    </source>
</reference>
<evidence type="ECO:0000256" key="8">
    <source>
        <dbReference type="ARBA" id="ARBA00023136"/>
    </source>
</evidence>
<dbReference type="AlphaFoldDB" id="A0ABD2K823"/>
<dbReference type="InterPro" id="IPR021151">
    <property type="entry name" value="GINS_A"/>
</dbReference>
<dbReference type="GO" id="GO:0005743">
    <property type="term" value="C:mitochondrial inner membrane"/>
    <property type="evidence" value="ECO:0007669"/>
    <property type="project" value="UniProtKB-SubCell"/>
</dbReference>
<evidence type="ECO:0000256" key="11">
    <source>
        <dbReference type="ARBA" id="ARBA00063134"/>
    </source>
</evidence>
<evidence type="ECO:0000256" key="9">
    <source>
        <dbReference type="ARBA" id="ARBA00023242"/>
    </source>
</evidence>
<dbReference type="Pfam" id="PF05916">
    <property type="entry name" value="Sld5"/>
    <property type="match status" value="1"/>
</dbReference>
<dbReference type="CDD" id="cd11712">
    <property type="entry name" value="GINS_A_psf2"/>
    <property type="match status" value="1"/>
</dbReference>
<dbReference type="SUPFAM" id="SSF81411">
    <property type="entry name" value="Mitochondrial cytochrome c oxidase subunit VIa"/>
    <property type="match status" value="1"/>
</dbReference>
<dbReference type="InterPro" id="IPR036224">
    <property type="entry name" value="GINS_bundle-like_dom_sf"/>
</dbReference>
<evidence type="ECO:0000256" key="3">
    <source>
        <dbReference type="ARBA" id="ARBA00010565"/>
    </source>
</evidence>
<dbReference type="EMBL" id="JBICCN010000042">
    <property type="protein sequence ID" value="KAL3099052.1"/>
    <property type="molecule type" value="Genomic_DNA"/>
</dbReference>
<evidence type="ECO:0000256" key="5">
    <source>
        <dbReference type="ARBA" id="ARBA00022792"/>
    </source>
</evidence>
<dbReference type="Pfam" id="PF25005">
    <property type="entry name" value="PSF2_N"/>
    <property type="match status" value="1"/>
</dbReference>
<evidence type="ECO:0000256" key="1">
    <source>
        <dbReference type="ARBA" id="ARBA00004123"/>
    </source>
</evidence>
<dbReference type="SUPFAM" id="SSF160059">
    <property type="entry name" value="PriA/YqbF domain"/>
    <property type="match status" value="1"/>
</dbReference>
<comment type="subunit">
    <text evidence="11">Component of the GINS complex which is a heterotetramer of gins1, gins2, gins3 and gins4.</text>
</comment>
<evidence type="ECO:0000256" key="6">
    <source>
        <dbReference type="ARBA" id="ARBA00022946"/>
    </source>
</evidence>
<dbReference type="PANTHER" id="PTHR12772">
    <property type="entry name" value="DNA REPLICATION COMPLEX GINS PROTEIN PSF2"/>
    <property type="match status" value="1"/>
</dbReference>